<evidence type="ECO:0000313" key="3">
    <source>
        <dbReference type="Proteomes" id="UP000245812"/>
    </source>
</evidence>
<feature type="chain" id="PRO_5016404404" evidence="1">
    <location>
        <begin position="20"/>
        <end position="145"/>
    </location>
</feature>
<dbReference type="Proteomes" id="UP000245812">
    <property type="component" value="Unassembled WGS sequence"/>
</dbReference>
<dbReference type="OrthoDB" id="5954118at2"/>
<dbReference type="InterPro" id="IPR045500">
    <property type="entry name" value="DUF6491"/>
</dbReference>
<gene>
    <name evidence="2" type="ORF">C7456_1019</name>
</gene>
<evidence type="ECO:0000256" key="1">
    <source>
        <dbReference type="SAM" id="SignalP"/>
    </source>
</evidence>
<comment type="caution">
    <text evidence="2">The sequence shown here is derived from an EMBL/GenBank/DDBJ whole genome shotgun (WGS) entry which is preliminary data.</text>
</comment>
<evidence type="ECO:0000313" key="2">
    <source>
        <dbReference type="EMBL" id="PWK92677.1"/>
    </source>
</evidence>
<organism evidence="2 3">
    <name type="scientific">Fulvimonas soli</name>
    <dbReference type="NCBI Taxonomy" id="155197"/>
    <lineage>
        <taxon>Bacteria</taxon>
        <taxon>Pseudomonadati</taxon>
        <taxon>Pseudomonadota</taxon>
        <taxon>Gammaproteobacteria</taxon>
        <taxon>Lysobacterales</taxon>
        <taxon>Rhodanobacteraceae</taxon>
        <taxon>Fulvimonas</taxon>
    </lineage>
</organism>
<reference evidence="2 3" key="1">
    <citation type="submission" date="2018-05" db="EMBL/GenBank/DDBJ databases">
        <title>Genomic Encyclopedia of Type Strains, Phase IV (KMG-IV): sequencing the most valuable type-strain genomes for metagenomic binning, comparative biology and taxonomic classification.</title>
        <authorList>
            <person name="Goeker M."/>
        </authorList>
    </citation>
    <scope>NUCLEOTIDE SEQUENCE [LARGE SCALE GENOMIC DNA]</scope>
    <source>
        <strain evidence="2 3">DSM 14263</strain>
    </source>
</reference>
<dbReference type="RefSeq" id="WP_109721738.1">
    <property type="nucleotide sequence ID" value="NZ_MSZV01000141.1"/>
</dbReference>
<sequence>MKKLLPLLALALAGGGLHAAPQKIAAHEPLRPVADCPRINEINEWYIVDGRHAVVRTGPKHFLVTMQGACPRLGLGPSGLLFRASNSNLAVGENRICGEPGETVRSRNQPPCALQSVRAIDKDEFVRLSRKAMRHGSGADQPTRP</sequence>
<dbReference type="EMBL" id="QGHC01000001">
    <property type="protein sequence ID" value="PWK92677.1"/>
    <property type="molecule type" value="Genomic_DNA"/>
</dbReference>
<dbReference type="Pfam" id="PF20101">
    <property type="entry name" value="DUF6491"/>
    <property type="match status" value="1"/>
</dbReference>
<keyword evidence="3" id="KW-1185">Reference proteome</keyword>
<dbReference type="AlphaFoldDB" id="A0A316IGI9"/>
<keyword evidence="1" id="KW-0732">Signal</keyword>
<protein>
    <submittedName>
        <fullName evidence="2">Uncharacterized protein</fullName>
    </submittedName>
</protein>
<proteinExistence type="predicted"/>
<feature type="signal peptide" evidence="1">
    <location>
        <begin position="1"/>
        <end position="19"/>
    </location>
</feature>
<accession>A0A316IGI9</accession>
<name>A0A316IGI9_9GAMM</name>